<evidence type="ECO:0000313" key="2">
    <source>
        <dbReference type="Proteomes" id="UP000003438"/>
    </source>
</evidence>
<gene>
    <name evidence="1" type="ORF">SUBVAR_06729</name>
</gene>
<dbReference type="EMBL" id="ACBY02000052">
    <property type="protein sequence ID" value="EFB74917.1"/>
    <property type="molecule type" value="Genomic_DNA"/>
</dbReference>
<dbReference type="STRING" id="411471.SUBVAR_06729"/>
<organism evidence="1 2">
    <name type="scientific">Subdoligranulum variabile DSM 15176</name>
    <dbReference type="NCBI Taxonomy" id="411471"/>
    <lineage>
        <taxon>Bacteria</taxon>
        <taxon>Bacillati</taxon>
        <taxon>Bacillota</taxon>
        <taxon>Clostridia</taxon>
        <taxon>Eubacteriales</taxon>
        <taxon>Oscillospiraceae</taxon>
        <taxon>Subdoligranulum</taxon>
    </lineage>
</organism>
<evidence type="ECO:0000313" key="1">
    <source>
        <dbReference type="EMBL" id="EFB74917.1"/>
    </source>
</evidence>
<accession>D1PQQ2</accession>
<dbReference type="RefSeq" id="WP_007048080.1">
    <property type="nucleotide sequence ID" value="NZ_GG704770.1"/>
</dbReference>
<dbReference type="InterPro" id="IPR036086">
    <property type="entry name" value="ParB/Sulfiredoxin_sf"/>
</dbReference>
<dbReference type="SUPFAM" id="SSF110849">
    <property type="entry name" value="ParB/Sulfiredoxin"/>
    <property type="match status" value="1"/>
</dbReference>
<name>D1PQQ2_9FIRM</name>
<dbReference type="AlphaFoldDB" id="D1PQQ2"/>
<dbReference type="Proteomes" id="UP000003438">
    <property type="component" value="Unassembled WGS sequence"/>
</dbReference>
<evidence type="ECO:0008006" key="3">
    <source>
        <dbReference type="Google" id="ProtNLM"/>
    </source>
</evidence>
<proteinExistence type="predicted"/>
<reference evidence="1" key="1">
    <citation type="submission" date="2009-12" db="EMBL/GenBank/DDBJ databases">
        <authorList>
            <person name="Weinstock G."/>
            <person name="Sodergren E."/>
            <person name="Clifton S."/>
            <person name="Fulton L."/>
            <person name="Fulton B."/>
            <person name="Courtney L."/>
            <person name="Fronick C."/>
            <person name="Harrison M."/>
            <person name="Strong C."/>
            <person name="Farmer C."/>
            <person name="Delahaunty K."/>
            <person name="Markovic C."/>
            <person name="Hall O."/>
            <person name="Minx P."/>
            <person name="Tomlinson C."/>
            <person name="Mitreva M."/>
            <person name="Nelson J."/>
            <person name="Hou S."/>
            <person name="Wollam A."/>
            <person name="Pepin K.H."/>
            <person name="Johnson M."/>
            <person name="Bhonagiri V."/>
            <person name="Nash W.E."/>
            <person name="Warren W."/>
            <person name="Chinwalla A."/>
            <person name="Mardis E.R."/>
            <person name="Wilson R.K."/>
        </authorList>
    </citation>
    <scope>NUCLEOTIDE SEQUENCE [LARGE SCALE GENOMIC DNA]</scope>
    <source>
        <strain evidence="1">DSM 15176</strain>
    </source>
</reference>
<dbReference type="eggNOG" id="COG1475">
    <property type="taxonomic scope" value="Bacteria"/>
</dbReference>
<protein>
    <recommendedName>
        <fullName evidence="3">ParB/Sulfiredoxin domain-containing protein</fullName>
    </recommendedName>
</protein>
<comment type="caution">
    <text evidence="1">The sequence shown here is derived from an EMBL/GenBank/DDBJ whole genome shotgun (WGS) entry which is preliminary data.</text>
</comment>
<keyword evidence="2" id="KW-1185">Reference proteome</keyword>
<sequence length="317" mass="35944">MSEKKFRQLRIDPEFKNLIRPLRREEYRQLELNLVREGCREDIVVWNDTIVDGHNRYEICNKLHIPYGVYEREFPNRDAVIAWICSNQLGRRNITEETRKYLIGRQYEAEKKAQKNGNGYNQYRANPNAVPVRGRPIDEESGCRTAARIGKEHHVSGATVQKYAKYSTALDTIAQSAPELVPHILSGTCKISFENIVALAEKDTGELKELGQKIGKNPYAFARYSESRRNIHSDVATKPAGATADQPAIKTMPVYDPDAEVAGLTLTIPSWMSSIDRTKTMARLEAISPAARQNLRTALRELIEKIQEMLSAIEGET</sequence>
<dbReference type="HOGENOM" id="CLU_071252_1_0_9"/>
<dbReference type="OrthoDB" id="5944985at2"/>